<evidence type="ECO:0000313" key="4">
    <source>
        <dbReference type="Proteomes" id="UP000450917"/>
    </source>
</evidence>
<sequence>MHPSFRSLILPLKVMPMDYDTISSLQMNRWHRIYLNAYWCMIVLSLAVACVGYPFRSVSEESALYPCILFPTAGLSAVAIVAELTLPRMKAYQDFFMITTATAMCAVLVSSISMITFIQSLFVLPLLISVIYMRRQIAFYAFGLNLSCFYVTTFANEAIRVQTTRDQIILIHLLLVAVLLIALTIVARGRQLARYLQSVIDAKQELLVQNVVLDKLIKTDALTGLYNHRTFHEYLDKLLELWNHQPFPLCLAVLDIDNFKTVNDTYGHRAGDIVLRAVATAIQEALTPNDFAARYGGEEFAVIMTEKSFKEAYAMLEDIRTVIANMRHPELDGSSVTVSIGLYAHRANEDKERLFEKADMLLYEAKHSGKNRTACAG</sequence>
<dbReference type="GO" id="GO:0043709">
    <property type="term" value="P:cell adhesion involved in single-species biofilm formation"/>
    <property type="evidence" value="ECO:0007669"/>
    <property type="project" value="TreeGrafter"/>
</dbReference>
<dbReference type="NCBIfam" id="TIGR00254">
    <property type="entry name" value="GGDEF"/>
    <property type="match status" value="1"/>
</dbReference>
<feature type="transmembrane region" description="Helical" evidence="1">
    <location>
        <begin position="98"/>
        <end position="131"/>
    </location>
</feature>
<evidence type="ECO:0000313" key="3">
    <source>
        <dbReference type="EMBL" id="MUG72636.1"/>
    </source>
</evidence>
<dbReference type="PANTHER" id="PTHR45138:SF9">
    <property type="entry name" value="DIGUANYLATE CYCLASE DGCM-RELATED"/>
    <property type="match status" value="1"/>
</dbReference>
<comment type="caution">
    <text evidence="3">The sequence shown here is derived from an EMBL/GenBank/DDBJ whole genome shotgun (WGS) entry which is preliminary data.</text>
</comment>
<keyword evidence="1" id="KW-1133">Transmembrane helix</keyword>
<dbReference type="InterPro" id="IPR043128">
    <property type="entry name" value="Rev_trsase/Diguanyl_cyclase"/>
</dbReference>
<dbReference type="PANTHER" id="PTHR45138">
    <property type="entry name" value="REGULATORY COMPONENTS OF SENSORY TRANSDUCTION SYSTEM"/>
    <property type="match status" value="1"/>
</dbReference>
<feature type="transmembrane region" description="Helical" evidence="1">
    <location>
        <begin position="168"/>
        <end position="187"/>
    </location>
</feature>
<keyword evidence="4" id="KW-1185">Reference proteome</keyword>
<dbReference type="InterPro" id="IPR029787">
    <property type="entry name" value="Nucleotide_cyclase"/>
</dbReference>
<dbReference type="SMART" id="SM00267">
    <property type="entry name" value="GGDEF"/>
    <property type="match status" value="1"/>
</dbReference>
<feature type="transmembrane region" description="Helical" evidence="1">
    <location>
        <begin position="33"/>
        <end position="56"/>
    </location>
</feature>
<dbReference type="EMBL" id="WNZX01000016">
    <property type="protein sequence ID" value="MUG72636.1"/>
    <property type="molecule type" value="Genomic_DNA"/>
</dbReference>
<evidence type="ECO:0000259" key="2">
    <source>
        <dbReference type="PROSITE" id="PS50887"/>
    </source>
</evidence>
<dbReference type="GO" id="GO:0005886">
    <property type="term" value="C:plasma membrane"/>
    <property type="evidence" value="ECO:0007669"/>
    <property type="project" value="TreeGrafter"/>
</dbReference>
<dbReference type="PROSITE" id="PS50887">
    <property type="entry name" value="GGDEF"/>
    <property type="match status" value="1"/>
</dbReference>
<dbReference type="GO" id="GO:1902201">
    <property type="term" value="P:negative regulation of bacterial-type flagellum-dependent cell motility"/>
    <property type="evidence" value="ECO:0007669"/>
    <property type="project" value="TreeGrafter"/>
</dbReference>
<feature type="transmembrane region" description="Helical" evidence="1">
    <location>
        <begin position="62"/>
        <end position="86"/>
    </location>
</feature>
<dbReference type="Proteomes" id="UP000450917">
    <property type="component" value="Unassembled WGS sequence"/>
</dbReference>
<dbReference type="GO" id="GO:0052621">
    <property type="term" value="F:diguanylate cyclase activity"/>
    <property type="evidence" value="ECO:0007669"/>
    <property type="project" value="TreeGrafter"/>
</dbReference>
<dbReference type="InterPro" id="IPR050469">
    <property type="entry name" value="Diguanylate_Cyclase"/>
</dbReference>
<name>A0A7X2ZD31_9BACL</name>
<dbReference type="FunFam" id="3.30.70.270:FF:000001">
    <property type="entry name" value="Diguanylate cyclase domain protein"/>
    <property type="match status" value="1"/>
</dbReference>
<feature type="domain" description="GGDEF" evidence="2">
    <location>
        <begin position="247"/>
        <end position="377"/>
    </location>
</feature>
<accession>A0A7X2ZD31</accession>
<keyword evidence="1" id="KW-0472">Membrane</keyword>
<gene>
    <name evidence="3" type="ORF">GNP93_18355</name>
</gene>
<reference evidence="3 4" key="1">
    <citation type="submission" date="2019-11" db="EMBL/GenBank/DDBJ databases">
        <title>Draft genome sequences of five Paenibacillus species of dairy origin.</title>
        <authorList>
            <person name="Olajide A.M."/>
            <person name="Chen S."/>
            <person name="Lapointe G."/>
        </authorList>
    </citation>
    <scope>NUCLEOTIDE SEQUENCE [LARGE SCALE GENOMIC DNA]</scope>
    <source>
        <strain evidence="3 4">2CS3</strain>
    </source>
</reference>
<evidence type="ECO:0000256" key="1">
    <source>
        <dbReference type="SAM" id="Phobius"/>
    </source>
</evidence>
<feature type="transmembrane region" description="Helical" evidence="1">
    <location>
        <begin position="137"/>
        <end position="156"/>
    </location>
</feature>
<protein>
    <submittedName>
        <fullName evidence="3">Diguanylate cyclase</fullName>
    </submittedName>
</protein>
<dbReference type="AlphaFoldDB" id="A0A7X2ZD31"/>
<proteinExistence type="predicted"/>
<dbReference type="InterPro" id="IPR000160">
    <property type="entry name" value="GGDEF_dom"/>
</dbReference>
<dbReference type="CDD" id="cd01949">
    <property type="entry name" value="GGDEF"/>
    <property type="match status" value="1"/>
</dbReference>
<dbReference type="Pfam" id="PF00990">
    <property type="entry name" value="GGDEF"/>
    <property type="match status" value="1"/>
</dbReference>
<keyword evidence="1" id="KW-0812">Transmembrane</keyword>
<dbReference type="Gene3D" id="3.30.70.270">
    <property type="match status" value="1"/>
</dbReference>
<organism evidence="3 4">
    <name type="scientific">Paenibacillus validus</name>
    <dbReference type="NCBI Taxonomy" id="44253"/>
    <lineage>
        <taxon>Bacteria</taxon>
        <taxon>Bacillati</taxon>
        <taxon>Bacillota</taxon>
        <taxon>Bacilli</taxon>
        <taxon>Bacillales</taxon>
        <taxon>Paenibacillaceae</taxon>
        <taxon>Paenibacillus</taxon>
    </lineage>
</organism>
<dbReference type="SUPFAM" id="SSF55073">
    <property type="entry name" value="Nucleotide cyclase"/>
    <property type="match status" value="1"/>
</dbReference>